<dbReference type="Proteomes" id="UP000239757">
    <property type="component" value="Unassembled WGS sequence"/>
</dbReference>
<accession>A0A2P5XJ20</accession>
<gene>
    <name evidence="1" type="ORF">GOBAR_AA17328</name>
</gene>
<dbReference type="PANTHER" id="PTHR33108:SF14">
    <property type="entry name" value="OS01G0745000 PROTEIN"/>
    <property type="match status" value="1"/>
</dbReference>
<dbReference type="AlphaFoldDB" id="A0A2P5XJ20"/>
<reference evidence="1 2" key="1">
    <citation type="submission" date="2015-01" db="EMBL/GenBank/DDBJ databases">
        <title>Genome of allotetraploid Gossypium barbadense reveals genomic plasticity and fiber elongation in cotton evolution.</title>
        <authorList>
            <person name="Chen X."/>
            <person name="Liu X."/>
            <person name="Zhao B."/>
            <person name="Zheng H."/>
            <person name="Hu Y."/>
            <person name="Lu G."/>
            <person name="Yang C."/>
            <person name="Chen J."/>
            <person name="Shan C."/>
            <person name="Zhang L."/>
            <person name="Zhou Y."/>
            <person name="Wang L."/>
            <person name="Guo W."/>
            <person name="Bai Y."/>
            <person name="Ruan J."/>
            <person name="Shangguan X."/>
            <person name="Mao Y."/>
            <person name="Jiang J."/>
            <person name="Zhu Y."/>
            <person name="Lei J."/>
            <person name="Kang H."/>
            <person name="Chen S."/>
            <person name="He X."/>
            <person name="Wang R."/>
            <person name="Wang Y."/>
            <person name="Chen J."/>
            <person name="Wang L."/>
            <person name="Yu S."/>
            <person name="Wang B."/>
            <person name="Wei J."/>
            <person name="Song S."/>
            <person name="Lu X."/>
            <person name="Gao Z."/>
            <person name="Gu W."/>
            <person name="Deng X."/>
            <person name="Ma D."/>
            <person name="Wang S."/>
            <person name="Liang W."/>
            <person name="Fang L."/>
            <person name="Cai C."/>
            <person name="Zhu X."/>
            <person name="Zhou B."/>
            <person name="Zhang Y."/>
            <person name="Chen Z."/>
            <person name="Xu S."/>
            <person name="Zhu R."/>
            <person name="Wang S."/>
            <person name="Zhang T."/>
            <person name="Zhao G."/>
        </authorList>
    </citation>
    <scope>NUCLEOTIDE SEQUENCE [LARGE SCALE GENOMIC DNA]</scope>
    <source>
        <strain evidence="2">cv. Xinhai21</strain>
        <tissue evidence="1">Leaf</tissue>
    </source>
</reference>
<evidence type="ECO:0000313" key="2">
    <source>
        <dbReference type="Proteomes" id="UP000239757"/>
    </source>
</evidence>
<protein>
    <recommendedName>
        <fullName evidence="3">DUF1677 domain-containing protein</fullName>
    </recommendedName>
</protein>
<dbReference type="EMBL" id="KZ664767">
    <property type="protein sequence ID" value="PPS03331.1"/>
    <property type="molecule type" value="Genomic_DNA"/>
</dbReference>
<dbReference type="InterPro" id="IPR012876">
    <property type="entry name" value="DUF1677_pln"/>
</dbReference>
<dbReference type="OrthoDB" id="678173at2759"/>
<dbReference type="Pfam" id="PF07911">
    <property type="entry name" value="DUF1677"/>
    <property type="match status" value="1"/>
</dbReference>
<name>A0A2P5XJ20_GOSBA</name>
<sequence>MHVLPPRACILPPPGPGPAPQITFDIAIFPFPNLSTTISLLVNTEQRHLRKVVSDVTLEMERYINTASSSTEIDDEVKQAECECCGLEEDCTADYIRRVKGRHCGKWVCGLCSEAVNERLYRSPMVGMEEAVRCQREFCQRFNSTTRLNPKLSLTCAMRDIAKRSNQNRSSNTPNKIGRSNSCVPKINLNNHSLV</sequence>
<organism evidence="1 2">
    <name type="scientific">Gossypium barbadense</name>
    <name type="common">Sea Island cotton</name>
    <name type="synonym">Hibiscus barbadensis</name>
    <dbReference type="NCBI Taxonomy" id="3634"/>
    <lineage>
        <taxon>Eukaryota</taxon>
        <taxon>Viridiplantae</taxon>
        <taxon>Streptophyta</taxon>
        <taxon>Embryophyta</taxon>
        <taxon>Tracheophyta</taxon>
        <taxon>Spermatophyta</taxon>
        <taxon>Magnoliopsida</taxon>
        <taxon>eudicotyledons</taxon>
        <taxon>Gunneridae</taxon>
        <taxon>Pentapetalae</taxon>
        <taxon>rosids</taxon>
        <taxon>malvids</taxon>
        <taxon>Malvales</taxon>
        <taxon>Malvaceae</taxon>
        <taxon>Malvoideae</taxon>
        <taxon>Gossypium</taxon>
    </lineage>
</organism>
<evidence type="ECO:0000313" key="1">
    <source>
        <dbReference type="EMBL" id="PPS03331.1"/>
    </source>
</evidence>
<dbReference type="PANTHER" id="PTHR33108">
    <property type="entry name" value="OS01G0745000 PROTEIN"/>
    <property type="match status" value="1"/>
</dbReference>
<proteinExistence type="predicted"/>
<evidence type="ECO:0008006" key="3">
    <source>
        <dbReference type="Google" id="ProtNLM"/>
    </source>
</evidence>